<proteinExistence type="predicted"/>
<accession>A0A2U7U8V9</accession>
<dbReference type="Proteomes" id="UP000248852">
    <property type="component" value="Segment"/>
</dbReference>
<sequence>MDGGGIWRAAPSAIDQCLGEWLQSTRRTADLLRRVCHTIPPAPIRPRAGPVVACIDLTEDDFGDDDNDATLVVVDLANNNDTLVAHNNDNAVHQNTGIDGMDEKRQRSAYEGNADNASDVQDKSDDDQIHLVRRRRRHRQDASRKRRRRHDAIPTAPDQAAPLIHDDDPTQFVPRTPPPSAPMLLLPVVEPTSSAPSVSLFDWDAFRLSLCDLADAPSDSAHARLRPLPDTLFGDALFSPRSQHRNMASPCWDISPLQTALSDLVQAMPPPGPVSIAVDQAAVAPASALPMGTSRVLVNAPAFCEASALHATVPDPYEVASAPPHDLFATDSNVPSCHGDNRSGESLPQATALTPSTCDPTIMVKPAAGLGDMVLVNVGGRQTVAVLARFDGVHYGLALPRADDDAVNYEKDRRWLCLSVSGAADDGTRWHNAQLGECAVCMDAEAMAFLGCRCTVPATCMDCAVRLDQCPYCDAASQSDPIPIERDLYMAPATSPWIDVPLRIVLDGVRGPTSRRVRAQVDWPGVLLRAVAHETIGDARRDMRLLVGGRTIVDQRPIGAQGVVDGALVCVIPRLRGD</sequence>
<name>A0A2U7U8V9_9VIRU</name>
<evidence type="ECO:0000256" key="1">
    <source>
        <dbReference type="SAM" id="MobiDB-lite"/>
    </source>
</evidence>
<evidence type="ECO:0000259" key="2">
    <source>
        <dbReference type="PROSITE" id="PS50053"/>
    </source>
</evidence>
<dbReference type="EMBL" id="MG011689">
    <property type="protein sequence ID" value="AVK74877.1"/>
    <property type="molecule type" value="Genomic_DNA"/>
</dbReference>
<reference evidence="3" key="1">
    <citation type="journal article" date="2018" name="Nat. Commun.">
        <title>Diversity and evolution of the emerging Pandoraviridae family.</title>
        <authorList>
            <person name="Legendre M."/>
            <person name="Fabre E."/>
            <person name="Poirot O."/>
            <person name="Jeudy S."/>
            <person name="Lartigue A."/>
            <person name="Alempic J.M."/>
            <person name="Beucher L."/>
            <person name="Philippe N."/>
            <person name="Bertaux L."/>
            <person name="Christo-Foroux E."/>
            <person name="Labadie K."/>
            <person name="Coute Y."/>
            <person name="Abergel C."/>
            <person name="Claverie J.M."/>
        </authorList>
    </citation>
    <scope>NUCLEOTIDE SEQUENCE [LARGE SCALE GENOMIC DNA]</scope>
    <source>
        <strain evidence="3">Quercus</strain>
    </source>
</reference>
<feature type="compositionally biased region" description="Basic residues" evidence="1">
    <location>
        <begin position="131"/>
        <end position="150"/>
    </location>
</feature>
<dbReference type="GeneID" id="36844018"/>
<dbReference type="RefSeq" id="YP_009483146.1">
    <property type="nucleotide sequence ID" value="NC_037667.1"/>
</dbReference>
<feature type="region of interest" description="Disordered" evidence="1">
    <location>
        <begin position="108"/>
        <end position="165"/>
    </location>
</feature>
<gene>
    <name evidence="3" type="ORF">pqer_cds_455</name>
</gene>
<dbReference type="PROSITE" id="PS50053">
    <property type="entry name" value="UBIQUITIN_2"/>
    <property type="match status" value="1"/>
</dbReference>
<protein>
    <submittedName>
        <fullName evidence="3">Ring domain containing protein</fullName>
    </submittedName>
</protein>
<feature type="domain" description="Ubiquitin-like" evidence="2">
    <location>
        <begin position="502"/>
        <end position="578"/>
    </location>
</feature>
<dbReference type="InterPro" id="IPR000626">
    <property type="entry name" value="Ubiquitin-like_dom"/>
</dbReference>
<dbReference type="KEGG" id="vg:36844018"/>
<organism evidence="3">
    <name type="scientific">Pandoravirus quercus</name>
    <dbReference type="NCBI Taxonomy" id="2107709"/>
    <lineage>
        <taxon>Viruses</taxon>
        <taxon>Pandoravirus</taxon>
    </lineage>
</organism>
<evidence type="ECO:0000313" key="3">
    <source>
        <dbReference type="EMBL" id="AVK74877.1"/>
    </source>
</evidence>
<feature type="compositionally biased region" description="Basic and acidic residues" evidence="1">
    <location>
        <begin position="120"/>
        <end position="130"/>
    </location>
</feature>